<comment type="similarity">
    <text evidence="4">Belongs to the alkaline phosphatase family.</text>
</comment>
<dbReference type="InterPro" id="IPR001952">
    <property type="entry name" value="Alkaline_phosphatase"/>
</dbReference>
<keyword evidence="3" id="KW-0862">Zinc</keyword>
<dbReference type="EMBL" id="UGVE01000001">
    <property type="protein sequence ID" value="SUD95846.1"/>
    <property type="molecule type" value="Genomic_DNA"/>
</dbReference>
<feature type="binding site" evidence="3">
    <location>
        <position position="345"/>
    </location>
    <ligand>
        <name>Zn(2+)</name>
        <dbReference type="ChEBI" id="CHEBI:29105"/>
        <label>2</label>
    </ligand>
</feature>
<feature type="binding site" evidence="3">
    <location>
        <position position="39"/>
    </location>
    <ligand>
        <name>Zn(2+)</name>
        <dbReference type="ChEBI" id="CHEBI:29105"/>
        <label>2</label>
    </ligand>
</feature>
<feature type="active site" description="Phosphoserine intermediate" evidence="2">
    <location>
        <position position="83"/>
    </location>
</feature>
<feature type="chain" id="PRO_5042509397" evidence="5">
    <location>
        <begin position="27"/>
        <end position="464"/>
    </location>
</feature>
<dbReference type="GO" id="GO:0004035">
    <property type="term" value="F:alkaline phosphatase activity"/>
    <property type="evidence" value="ECO:0007669"/>
    <property type="project" value="UniProtKB-EC"/>
</dbReference>
<dbReference type="SMART" id="SM00098">
    <property type="entry name" value="alkPPc"/>
    <property type="match status" value="1"/>
</dbReference>
<reference evidence="6 7" key="1">
    <citation type="submission" date="2018-06" db="EMBL/GenBank/DDBJ databases">
        <authorList>
            <consortium name="Pathogen Informatics"/>
            <person name="Doyle S."/>
        </authorList>
    </citation>
    <scope>NUCLEOTIDE SEQUENCE [LARGE SCALE GENOMIC DNA]</scope>
    <source>
        <strain evidence="6 7">NCTC10894</strain>
    </source>
</reference>
<dbReference type="RefSeq" id="WP_062737624.1">
    <property type="nucleotide sequence ID" value="NZ_BAAAEC010000009.1"/>
</dbReference>
<feature type="binding site" evidence="3">
    <location>
        <position position="308"/>
    </location>
    <ligand>
        <name>Zn(2+)</name>
        <dbReference type="ChEBI" id="CHEBI:29105"/>
        <label>2</label>
    </ligand>
</feature>
<feature type="binding site" evidence="3">
    <location>
        <position position="304"/>
    </location>
    <ligand>
        <name>Zn(2+)</name>
        <dbReference type="ChEBI" id="CHEBI:29105"/>
        <label>2</label>
    </ligand>
</feature>
<sequence>MNTQSNRIMRAALLALAAGACAQAHAAGEAKNVIFFLGDGMGPTTVTATRIYKVGEAGRLTMETLKRTARIKTYSNDAQTTDSAPSMSAYMTGVKMNNEVISMSQDTKASDATGKGYVRGADSTCPAGNGTPAVTLLELAKAAGKSVGAVTTTRLTHATPAATYSHICHRDGENQIAAQGTPGNALYNTALKDGVDVLLGGGRRHYVPQTTAGSKRTDTTDLIAQFQTAGYSYVSTGTQLAAVDPASTNKLLGLFNMDHMNYELDRVKKAIDEPSLADMTEKAIRVLQKNGKGYFLMVEGGRIDHALHGTNAKRALEDAGAFDEAIKRALSIADLQNTLIVVTADHDHTMTINGYPRKGNPILGVSNDIKTGQPQLAADGLPYTTLVFGNGGTPRKATRDNVAAIDTTADDYLQEVGVQLGTPGSETHGGGDVMLFSSGPGSAPLKGTLDNTKVFGVVKTAMGL</sequence>
<evidence type="ECO:0000256" key="5">
    <source>
        <dbReference type="SAM" id="SignalP"/>
    </source>
</evidence>
<feature type="signal peptide" evidence="5">
    <location>
        <begin position="1"/>
        <end position="26"/>
    </location>
</feature>
<dbReference type="AlphaFoldDB" id="A0AAJ5D3K5"/>
<dbReference type="Pfam" id="PF00245">
    <property type="entry name" value="Alk_phosphatase"/>
    <property type="match status" value="1"/>
</dbReference>
<evidence type="ECO:0000256" key="3">
    <source>
        <dbReference type="PIRSR" id="PIRSR601952-2"/>
    </source>
</evidence>
<dbReference type="Proteomes" id="UP000255008">
    <property type="component" value="Unassembled WGS sequence"/>
</dbReference>
<comment type="caution">
    <text evidence="6">The sequence shown here is derived from an EMBL/GenBank/DDBJ whole genome shotgun (WGS) entry which is preliminary data.</text>
</comment>
<protein>
    <submittedName>
        <fullName evidence="6">Alkaline phosphatase</fullName>
        <ecNumber evidence="6">3.1.3.1</ecNumber>
    </submittedName>
</protein>
<dbReference type="Gene3D" id="3.40.720.10">
    <property type="entry name" value="Alkaline Phosphatase, subunit A"/>
    <property type="match status" value="1"/>
</dbReference>
<evidence type="ECO:0000313" key="6">
    <source>
        <dbReference type="EMBL" id="SUD95846.1"/>
    </source>
</evidence>
<evidence type="ECO:0000256" key="4">
    <source>
        <dbReference type="RuleBase" id="RU003946"/>
    </source>
</evidence>
<feature type="binding site" evidence="3">
    <location>
        <position position="346"/>
    </location>
    <ligand>
        <name>Zn(2+)</name>
        <dbReference type="ChEBI" id="CHEBI:29105"/>
        <label>2</label>
    </ligand>
</feature>
<dbReference type="PANTHER" id="PTHR11596">
    <property type="entry name" value="ALKALINE PHOSPHATASE"/>
    <property type="match status" value="1"/>
</dbReference>
<evidence type="ECO:0000256" key="1">
    <source>
        <dbReference type="ARBA" id="ARBA00022553"/>
    </source>
</evidence>
<organism evidence="6 7">
    <name type="scientific">Ralstonia mannitolilytica</name>
    <dbReference type="NCBI Taxonomy" id="105219"/>
    <lineage>
        <taxon>Bacteria</taxon>
        <taxon>Pseudomonadati</taxon>
        <taxon>Pseudomonadota</taxon>
        <taxon>Betaproteobacteria</taxon>
        <taxon>Burkholderiales</taxon>
        <taxon>Burkholderiaceae</taxon>
        <taxon>Ralstonia</taxon>
    </lineage>
</organism>
<gene>
    <name evidence="6" type="primary">phoA_1</name>
    <name evidence="6" type="ORF">NCTC10894_00175</name>
</gene>
<dbReference type="GO" id="GO:0046872">
    <property type="term" value="F:metal ion binding"/>
    <property type="evidence" value="ECO:0007669"/>
    <property type="project" value="UniProtKB-KW"/>
</dbReference>
<feature type="binding site" evidence="3">
    <location>
        <position position="428"/>
    </location>
    <ligand>
        <name>Zn(2+)</name>
        <dbReference type="ChEBI" id="CHEBI:29105"/>
        <label>2</label>
    </ligand>
</feature>
<feature type="binding site" evidence="3">
    <location>
        <position position="39"/>
    </location>
    <ligand>
        <name>Mg(2+)</name>
        <dbReference type="ChEBI" id="CHEBI:18420"/>
    </ligand>
</feature>
<dbReference type="EC" id="3.1.3.1" evidence="6"/>
<evidence type="ECO:0000256" key="2">
    <source>
        <dbReference type="PIRSR" id="PIRSR601952-1"/>
    </source>
</evidence>
<keyword evidence="1" id="KW-0597">Phosphoprotein</keyword>
<dbReference type="SUPFAM" id="SSF53649">
    <property type="entry name" value="Alkaline phosphatase-like"/>
    <property type="match status" value="1"/>
</dbReference>
<keyword evidence="3" id="KW-0460">Magnesium</keyword>
<feature type="binding site" evidence="3">
    <location>
        <position position="159"/>
    </location>
    <ligand>
        <name>Mg(2+)</name>
        <dbReference type="ChEBI" id="CHEBI:18420"/>
    </ligand>
</feature>
<name>A0AAJ5D3K5_9RALS</name>
<keyword evidence="3" id="KW-0479">Metal-binding</keyword>
<keyword evidence="5" id="KW-0732">Signal</keyword>
<dbReference type="PANTHER" id="PTHR11596:SF5">
    <property type="entry name" value="ALKALINE PHOSPHATASE"/>
    <property type="match status" value="1"/>
</dbReference>
<dbReference type="CDD" id="cd16012">
    <property type="entry name" value="ALP"/>
    <property type="match status" value="1"/>
</dbReference>
<dbReference type="PROSITE" id="PS51257">
    <property type="entry name" value="PROKAR_LIPOPROTEIN"/>
    <property type="match status" value="1"/>
</dbReference>
<evidence type="ECO:0000313" key="7">
    <source>
        <dbReference type="Proteomes" id="UP000255008"/>
    </source>
</evidence>
<feature type="binding site" evidence="3">
    <location>
        <position position="299"/>
    </location>
    <ligand>
        <name>Mg(2+)</name>
        <dbReference type="ChEBI" id="CHEBI:18420"/>
    </ligand>
</feature>
<proteinExistence type="inferred from homology"/>
<comment type="cofactor">
    <cofactor evidence="3">
        <name>Zn(2+)</name>
        <dbReference type="ChEBI" id="CHEBI:29105"/>
    </cofactor>
    <text evidence="3">Binds 2 Zn(2+) ions.</text>
</comment>
<dbReference type="InterPro" id="IPR017850">
    <property type="entry name" value="Alkaline_phosphatase_core_sf"/>
</dbReference>
<accession>A0AAJ5D3K5</accession>
<feature type="binding site" evidence="3">
    <location>
        <position position="157"/>
    </location>
    <ligand>
        <name>Mg(2+)</name>
        <dbReference type="ChEBI" id="CHEBI:18420"/>
    </ligand>
</feature>
<keyword evidence="6" id="KW-0378">Hydrolase</keyword>
<dbReference type="PRINTS" id="PR00113">
    <property type="entry name" value="ALKPHPHTASE"/>
</dbReference>
<comment type="cofactor">
    <cofactor evidence="3">
        <name>Mg(2+)</name>
        <dbReference type="ChEBI" id="CHEBI:18420"/>
    </cofactor>
    <text evidence="3">Binds 1 Mg(2+) ion.</text>
</comment>